<comment type="cofactor">
    <cofactor evidence="1">
        <name>Mg(2+)</name>
        <dbReference type="ChEBI" id="CHEBI:18420"/>
    </cofactor>
</comment>
<evidence type="ECO:0000256" key="2">
    <source>
        <dbReference type="ARBA" id="ARBA00007092"/>
    </source>
</evidence>
<comment type="caution">
    <text evidence="8">The sequence shown here is derived from an EMBL/GenBank/DDBJ whole genome shotgun (WGS) entry which is preliminary data.</text>
</comment>
<dbReference type="InterPro" id="IPR005135">
    <property type="entry name" value="Endo/exonuclease/phosphatase"/>
</dbReference>
<name>X0Y670_9ZZZZ</name>
<evidence type="ECO:0000256" key="5">
    <source>
        <dbReference type="ARBA" id="ARBA00022842"/>
    </source>
</evidence>
<evidence type="ECO:0000256" key="4">
    <source>
        <dbReference type="ARBA" id="ARBA00022801"/>
    </source>
</evidence>
<evidence type="ECO:0000256" key="3">
    <source>
        <dbReference type="ARBA" id="ARBA00022723"/>
    </source>
</evidence>
<dbReference type="NCBIfam" id="TIGR00633">
    <property type="entry name" value="xth"/>
    <property type="match status" value="1"/>
</dbReference>
<dbReference type="EMBL" id="BARS01048054">
    <property type="protein sequence ID" value="GAG32366.1"/>
    <property type="molecule type" value="Genomic_DNA"/>
</dbReference>
<feature type="region of interest" description="Disordered" evidence="6">
    <location>
        <begin position="165"/>
        <end position="187"/>
    </location>
</feature>
<feature type="non-terminal residue" evidence="8">
    <location>
        <position position="1"/>
    </location>
</feature>
<dbReference type="AlphaFoldDB" id="X0Y670"/>
<feature type="compositionally biased region" description="Basic and acidic residues" evidence="6">
    <location>
        <begin position="165"/>
        <end position="175"/>
    </location>
</feature>
<gene>
    <name evidence="8" type="ORF">S01H1_72095</name>
</gene>
<accession>X0Y670</accession>
<evidence type="ECO:0000259" key="7">
    <source>
        <dbReference type="Pfam" id="PF03372"/>
    </source>
</evidence>
<reference evidence="8" key="1">
    <citation type="journal article" date="2014" name="Front. Microbiol.">
        <title>High frequency of phylogenetically diverse reductive dehalogenase-homologous genes in deep subseafloor sedimentary metagenomes.</title>
        <authorList>
            <person name="Kawai M."/>
            <person name="Futagami T."/>
            <person name="Toyoda A."/>
            <person name="Takaki Y."/>
            <person name="Nishi S."/>
            <person name="Hori S."/>
            <person name="Arai W."/>
            <person name="Tsubouchi T."/>
            <person name="Morono Y."/>
            <person name="Uchiyama I."/>
            <person name="Ito T."/>
            <person name="Fujiyama A."/>
            <person name="Inagaki F."/>
            <person name="Takami H."/>
        </authorList>
    </citation>
    <scope>NUCLEOTIDE SEQUENCE</scope>
    <source>
        <strain evidence="8">Expedition CK06-06</strain>
    </source>
</reference>
<dbReference type="InterPro" id="IPR037493">
    <property type="entry name" value="ExoIII-like"/>
</dbReference>
<keyword evidence="3" id="KW-0479">Metal-binding</keyword>
<keyword evidence="4" id="KW-0378">Hydrolase</keyword>
<evidence type="ECO:0000256" key="6">
    <source>
        <dbReference type="SAM" id="MobiDB-lite"/>
    </source>
</evidence>
<dbReference type="PANTHER" id="PTHR43250">
    <property type="entry name" value="EXODEOXYRIBONUCLEASE III"/>
    <property type="match status" value="1"/>
</dbReference>
<dbReference type="PROSITE" id="PS51435">
    <property type="entry name" value="AP_NUCLEASE_F1_4"/>
    <property type="match status" value="1"/>
</dbReference>
<evidence type="ECO:0000313" key="8">
    <source>
        <dbReference type="EMBL" id="GAG32366.1"/>
    </source>
</evidence>
<evidence type="ECO:0000256" key="1">
    <source>
        <dbReference type="ARBA" id="ARBA00001946"/>
    </source>
</evidence>
<sequence length="187" mass="20962">RKKPKNVECGFGDDDPQARMIAATVDGVRVVSVYVPNGQEIGCEKHAYKLDWLSNLSDYLADRYSPSQPLIVCGDFNIAPTDLDVAHPRIWAGSVLCDPEGRSAIEEIRSWGLVDVFRNLHPDTAAYSWWDYRNLGFPKNNGLRLDYILATARLAESCEEATIDREARKGQKPSDHAPVVAVFRDKK</sequence>
<dbReference type="GO" id="GO:0008311">
    <property type="term" value="F:double-stranded DNA 3'-5' DNA exonuclease activity"/>
    <property type="evidence" value="ECO:0007669"/>
    <property type="project" value="InterPro"/>
</dbReference>
<dbReference type="Pfam" id="PF03372">
    <property type="entry name" value="Exo_endo_phos"/>
    <property type="match status" value="1"/>
</dbReference>
<dbReference type="GO" id="GO:0046872">
    <property type="term" value="F:metal ion binding"/>
    <property type="evidence" value="ECO:0007669"/>
    <property type="project" value="UniProtKB-KW"/>
</dbReference>
<dbReference type="NCBIfam" id="TIGR00195">
    <property type="entry name" value="exoDNase_III"/>
    <property type="match status" value="1"/>
</dbReference>
<protein>
    <recommendedName>
        <fullName evidence="7">Endonuclease/exonuclease/phosphatase domain-containing protein</fullName>
    </recommendedName>
</protein>
<dbReference type="SUPFAM" id="SSF56219">
    <property type="entry name" value="DNase I-like"/>
    <property type="match status" value="1"/>
</dbReference>
<organism evidence="8">
    <name type="scientific">marine sediment metagenome</name>
    <dbReference type="NCBI Taxonomy" id="412755"/>
    <lineage>
        <taxon>unclassified sequences</taxon>
        <taxon>metagenomes</taxon>
        <taxon>ecological metagenomes</taxon>
    </lineage>
</organism>
<dbReference type="Gene3D" id="3.60.10.10">
    <property type="entry name" value="Endonuclease/exonuclease/phosphatase"/>
    <property type="match status" value="1"/>
</dbReference>
<keyword evidence="5" id="KW-0460">Magnesium</keyword>
<dbReference type="InterPro" id="IPR036691">
    <property type="entry name" value="Endo/exonu/phosph_ase_sf"/>
</dbReference>
<comment type="similarity">
    <text evidence="2">Belongs to the DNA repair enzymes AP/ExoA family.</text>
</comment>
<proteinExistence type="inferred from homology"/>
<dbReference type="GO" id="GO:0006281">
    <property type="term" value="P:DNA repair"/>
    <property type="evidence" value="ECO:0007669"/>
    <property type="project" value="InterPro"/>
</dbReference>
<dbReference type="PANTHER" id="PTHR43250:SF2">
    <property type="entry name" value="EXODEOXYRIBONUCLEASE III"/>
    <property type="match status" value="1"/>
</dbReference>
<feature type="domain" description="Endonuclease/exonuclease/phosphatase" evidence="7">
    <location>
        <begin position="12"/>
        <end position="176"/>
    </location>
</feature>
<dbReference type="InterPro" id="IPR004808">
    <property type="entry name" value="AP_endonuc_1"/>
</dbReference>